<dbReference type="EMBL" id="BNCO01000014">
    <property type="protein sequence ID" value="GIL52895.1"/>
    <property type="molecule type" value="Genomic_DNA"/>
</dbReference>
<evidence type="ECO:0000313" key="2">
    <source>
        <dbReference type="EMBL" id="GIL52895.1"/>
    </source>
</evidence>
<protein>
    <submittedName>
        <fullName evidence="2">Uncharacterized protein</fullName>
    </submittedName>
</protein>
<reference evidence="2" key="1">
    <citation type="journal article" date="2021" name="Proc. Natl. Acad. Sci. U.S.A.">
        <title>Three genomes in the algal genus Volvox reveal the fate of a haploid sex-determining region after a transition to homothallism.</title>
        <authorList>
            <person name="Yamamoto K."/>
            <person name="Hamaji T."/>
            <person name="Kawai-Toyooka H."/>
            <person name="Matsuzaki R."/>
            <person name="Takahashi F."/>
            <person name="Nishimura Y."/>
            <person name="Kawachi M."/>
            <person name="Noguchi H."/>
            <person name="Minakuchi Y."/>
            <person name="Umen J.G."/>
            <person name="Toyoda A."/>
            <person name="Nozaki H."/>
        </authorList>
    </citation>
    <scope>NUCLEOTIDE SEQUENCE</scope>
    <source>
        <strain evidence="2">NIES-3780</strain>
    </source>
</reference>
<feature type="compositionally biased region" description="Gly residues" evidence="1">
    <location>
        <begin position="34"/>
        <end position="47"/>
    </location>
</feature>
<evidence type="ECO:0000313" key="3">
    <source>
        <dbReference type="Proteomes" id="UP000747399"/>
    </source>
</evidence>
<keyword evidence="3" id="KW-1185">Reference proteome</keyword>
<gene>
    <name evidence="2" type="ORF">Vafri_8640</name>
</gene>
<feature type="region of interest" description="Disordered" evidence="1">
    <location>
        <begin position="26"/>
        <end position="67"/>
    </location>
</feature>
<sequence>MIPPPSPPSALPNIKALTLTGQGVRGGTAIRSGAGSGGLRPGGGGTVIEGQKTEPASTTAGGAASPSTALLTREPLRLTLADGLVHTDYQDLAAERMVEEVAAAAALLVRLLPPPVLRRVAIQPYGWLPTTKLQGPHSAWLSELAPLGEVVEAVELVAFALELGDLAALRAALPNLKMLSLYVCRLDADDVRHLQNEQPSIVLRVDASCEYASMYGAHTHGNEYDAVGINAGSEDFVDEAEVQDLDPDHQGLWPLASELQWAYERALDVTDDEEGQGEEEHGESGEGEEAEPGQAGSDAWLD</sequence>
<name>A0A8J4F0I6_9CHLO</name>
<dbReference type="AlphaFoldDB" id="A0A8J4F0I6"/>
<feature type="compositionally biased region" description="Low complexity" evidence="1">
    <location>
        <begin position="292"/>
        <end position="302"/>
    </location>
</feature>
<comment type="caution">
    <text evidence="2">The sequence shown here is derived from an EMBL/GenBank/DDBJ whole genome shotgun (WGS) entry which is preliminary data.</text>
</comment>
<feature type="region of interest" description="Disordered" evidence="1">
    <location>
        <begin position="266"/>
        <end position="302"/>
    </location>
</feature>
<organism evidence="2 3">
    <name type="scientific">Volvox africanus</name>
    <dbReference type="NCBI Taxonomy" id="51714"/>
    <lineage>
        <taxon>Eukaryota</taxon>
        <taxon>Viridiplantae</taxon>
        <taxon>Chlorophyta</taxon>
        <taxon>core chlorophytes</taxon>
        <taxon>Chlorophyceae</taxon>
        <taxon>CS clade</taxon>
        <taxon>Chlamydomonadales</taxon>
        <taxon>Volvocaceae</taxon>
        <taxon>Volvox</taxon>
    </lineage>
</organism>
<evidence type="ECO:0000256" key="1">
    <source>
        <dbReference type="SAM" id="MobiDB-lite"/>
    </source>
</evidence>
<dbReference type="Proteomes" id="UP000747399">
    <property type="component" value="Unassembled WGS sequence"/>
</dbReference>
<feature type="compositionally biased region" description="Low complexity" evidence="1">
    <location>
        <begin position="55"/>
        <end position="67"/>
    </location>
</feature>
<accession>A0A8J4F0I6</accession>
<proteinExistence type="predicted"/>